<keyword evidence="2" id="KW-0812">Transmembrane</keyword>
<evidence type="ECO:0000313" key="5">
    <source>
        <dbReference type="Proteomes" id="UP000288246"/>
    </source>
</evidence>
<dbReference type="AlphaFoldDB" id="A0A401V1B1"/>
<feature type="transmembrane region" description="Helical" evidence="2">
    <location>
        <begin position="273"/>
        <end position="292"/>
    </location>
</feature>
<feature type="transmembrane region" description="Helical" evidence="2">
    <location>
        <begin position="120"/>
        <end position="142"/>
    </location>
</feature>
<gene>
    <name evidence="4" type="ORF">CTKZ_22590</name>
</gene>
<dbReference type="Gene3D" id="3.60.10.10">
    <property type="entry name" value="Endonuclease/exonuclease/phosphatase"/>
    <property type="match status" value="1"/>
</dbReference>
<dbReference type="GO" id="GO:0003824">
    <property type="term" value="F:catalytic activity"/>
    <property type="evidence" value="ECO:0007669"/>
    <property type="project" value="InterPro"/>
</dbReference>
<feature type="region of interest" description="Disordered" evidence="1">
    <location>
        <begin position="1"/>
        <end position="29"/>
    </location>
</feature>
<evidence type="ECO:0000259" key="3">
    <source>
        <dbReference type="Pfam" id="PF03372"/>
    </source>
</evidence>
<feature type="transmembrane region" description="Helical" evidence="2">
    <location>
        <begin position="245"/>
        <end position="266"/>
    </location>
</feature>
<keyword evidence="2" id="KW-0472">Membrane</keyword>
<feature type="transmembrane region" description="Helical" evidence="2">
    <location>
        <begin position="58"/>
        <end position="85"/>
    </location>
</feature>
<dbReference type="PANTHER" id="PTHR14859">
    <property type="entry name" value="CALCOFLUOR WHITE HYPERSENSITIVE PROTEIN PRECURSOR"/>
    <property type="match status" value="1"/>
</dbReference>
<feature type="transmembrane region" description="Helical" evidence="2">
    <location>
        <begin position="219"/>
        <end position="239"/>
    </location>
</feature>
<feature type="domain" description="Endonuclease/exonuclease/phosphatase" evidence="3">
    <location>
        <begin position="447"/>
        <end position="661"/>
    </location>
</feature>
<evidence type="ECO:0000256" key="2">
    <source>
        <dbReference type="SAM" id="Phobius"/>
    </source>
</evidence>
<dbReference type="InterPro" id="IPR005135">
    <property type="entry name" value="Endo/exonuclease/phosphatase"/>
</dbReference>
<keyword evidence="2" id="KW-1133">Transmembrane helix</keyword>
<feature type="transmembrane region" description="Helical" evidence="2">
    <location>
        <begin position="178"/>
        <end position="199"/>
    </location>
</feature>
<feature type="transmembrane region" description="Helical" evidence="2">
    <location>
        <begin position="97"/>
        <end position="114"/>
    </location>
</feature>
<keyword evidence="5" id="KW-1185">Reference proteome</keyword>
<dbReference type="Pfam" id="PF03372">
    <property type="entry name" value="Exo_endo_phos"/>
    <property type="match status" value="1"/>
</dbReference>
<feature type="transmembrane region" description="Helical" evidence="2">
    <location>
        <begin position="356"/>
        <end position="376"/>
    </location>
</feature>
<dbReference type="InterPro" id="IPR036691">
    <property type="entry name" value="Endo/exonu/phosph_ase_sf"/>
</dbReference>
<evidence type="ECO:0000256" key="1">
    <source>
        <dbReference type="SAM" id="MobiDB-lite"/>
    </source>
</evidence>
<name>A0A401V1B1_9CELL</name>
<organism evidence="4 5">
    <name type="scientific">Cellulomonas algicola</name>
    <dbReference type="NCBI Taxonomy" id="2071633"/>
    <lineage>
        <taxon>Bacteria</taxon>
        <taxon>Bacillati</taxon>
        <taxon>Actinomycetota</taxon>
        <taxon>Actinomycetes</taxon>
        <taxon>Micrococcales</taxon>
        <taxon>Cellulomonadaceae</taxon>
        <taxon>Cellulomonas</taxon>
    </lineage>
</organism>
<dbReference type="GO" id="GO:0016020">
    <property type="term" value="C:membrane"/>
    <property type="evidence" value="ECO:0007669"/>
    <property type="project" value="GOC"/>
</dbReference>
<dbReference type="InterPro" id="IPR051916">
    <property type="entry name" value="GPI-anchor_lipid_remodeler"/>
</dbReference>
<comment type="caution">
    <text evidence="4">The sequence shown here is derived from an EMBL/GenBank/DDBJ whole genome shotgun (WGS) entry which is preliminary data.</text>
</comment>
<sequence>MRRVTTPPAGTRTSTPAGGGPSATPPDAGTPTRVWLVAALTVATLEAVRASGPMLDRWFAVGTAAAGGAAVATYAGAGLVAAVLLLARRRTSGTPDARTVLAGAGVLAVLRLVVQALDGLALDVTGLVWVAVAVAVLTLGVAHVAGRSGGARQAATGLLVGSGLSVGLQLLLGTWDAVWRSGAVGWAVAAAVAVAPFLVTRGLVGPDASPEPTGRPRRLWALGPFLAVTVMLLANPAFAASQADVPLDVAGLVLLGASALGAWPLLRPDVWPAAVRVGAAVLLAVGTGVSLWTSGPVALVALAVTQVVAGLVVATVLSTRRPAPPGIPRTAISTGFAGLGVVLPLLLYMLDYDVPLPVDNAWVVVLAAAVVGLAGLRRRTPEVAAQVDDPPLDDEKVPARVNAARLLLIPGVVLALVGALAGHRGWSTTGATVPAEAADGPLTVVDWNLHYGVSPLTAVDLEGVARTIEAADPDVVTLQEVERGWIFGGGADMATWLAHRLDMTIRFAPAADRQFGNAVLARSGLTDVAVHPLPYGAGPQQRSALSVTLTTASGTPVRVTSVHLQHRASNTPTRLDQLDALLAAEPVAGAAILAGDLNAEPGSPELGLLTDAGWVSAVDEAGDPDAHTEPSTDPAHRIDWVLGQGVTYTAATVGTSTLSDHLPVTATFTP</sequence>
<evidence type="ECO:0000313" key="4">
    <source>
        <dbReference type="EMBL" id="GCD20697.1"/>
    </source>
</evidence>
<protein>
    <recommendedName>
        <fullName evidence="3">Endonuclease/exonuclease/phosphatase domain-containing protein</fullName>
    </recommendedName>
</protein>
<dbReference type="PANTHER" id="PTHR14859:SF1">
    <property type="entry name" value="PGAP2-INTERACTING PROTEIN"/>
    <property type="match status" value="1"/>
</dbReference>
<feature type="transmembrane region" description="Helical" evidence="2">
    <location>
        <begin position="406"/>
        <end position="426"/>
    </location>
</feature>
<dbReference type="EMBL" id="BHYL01000186">
    <property type="protein sequence ID" value="GCD20697.1"/>
    <property type="molecule type" value="Genomic_DNA"/>
</dbReference>
<accession>A0A401V1B1</accession>
<reference evidence="4 5" key="1">
    <citation type="submission" date="2018-11" db="EMBL/GenBank/DDBJ databases">
        <title>Draft genome sequence of Cellulomonas takizawaensis strain TKZ-21.</title>
        <authorList>
            <person name="Yamamura H."/>
            <person name="Hayashi T."/>
            <person name="Hamada M."/>
            <person name="Serisawa Y."/>
            <person name="Matsuyama K."/>
            <person name="Nakagawa Y."/>
            <person name="Otoguro M."/>
            <person name="Yanagida F."/>
            <person name="Hayakawa M."/>
        </authorList>
    </citation>
    <scope>NUCLEOTIDE SEQUENCE [LARGE SCALE GENOMIC DNA]</scope>
    <source>
        <strain evidence="4 5">TKZ-21</strain>
    </source>
</reference>
<feature type="transmembrane region" description="Helical" evidence="2">
    <location>
        <begin position="154"/>
        <end position="172"/>
    </location>
</feature>
<dbReference type="GO" id="GO:0006506">
    <property type="term" value="P:GPI anchor biosynthetic process"/>
    <property type="evidence" value="ECO:0007669"/>
    <property type="project" value="TreeGrafter"/>
</dbReference>
<feature type="transmembrane region" description="Helical" evidence="2">
    <location>
        <begin position="298"/>
        <end position="318"/>
    </location>
</feature>
<dbReference type="SUPFAM" id="SSF56219">
    <property type="entry name" value="DNase I-like"/>
    <property type="match status" value="1"/>
</dbReference>
<feature type="transmembrane region" description="Helical" evidence="2">
    <location>
        <begin position="330"/>
        <end position="350"/>
    </location>
</feature>
<proteinExistence type="predicted"/>
<dbReference type="Proteomes" id="UP000288246">
    <property type="component" value="Unassembled WGS sequence"/>
</dbReference>